<keyword evidence="3" id="KW-0342">GTP-binding</keyword>
<dbReference type="InterPro" id="IPR001806">
    <property type="entry name" value="Small_GTPase"/>
</dbReference>
<dbReference type="Gene3D" id="3.40.50.300">
    <property type="entry name" value="P-loop containing nucleotide triphosphate hydrolases"/>
    <property type="match status" value="1"/>
</dbReference>
<sequence length="243" mass="27373">MKEVQLLPLVSSFLVCSFSLCSPSIMQKGEDETLDSVMDVNFDYMYKILMVGNSGVGKTAYVSRYCDDHFNPAFISTVGIDFRVKNLIRNQKRIKLQIWDTAGQERYQAITTAYYHGAMGFIVMFDLTSEDTFSACRMWIQQIKEMALENAIILLIGNKVDLTAQRQVSTESIEEFTDSLGIHFFETSAKENTNIKESAEYLVDAITQKMSETIEKNPNFTPRGVKPRETAVANEKPSGSCGC</sequence>
<dbReference type="InterPro" id="IPR050305">
    <property type="entry name" value="Small_GTPase_Rab"/>
</dbReference>
<evidence type="ECO:0000256" key="6">
    <source>
        <dbReference type="SAM" id="SignalP"/>
    </source>
</evidence>
<dbReference type="FunFam" id="3.40.50.300:FF:001129">
    <property type="entry name" value="ras-related protein Rab-44 isoform X2"/>
    <property type="match status" value="1"/>
</dbReference>
<dbReference type="InterPro" id="IPR005225">
    <property type="entry name" value="Small_GTP-bd"/>
</dbReference>
<dbReference type="InParanoid" id="A0A1X7TTJ1"/>
<dbReference type="AlphaFoldDB" id="A0A1X7TTJ1"/>
<dbReference type="NCBIfam" id="TIGR00231">
    <property type="entry name" value="small_GTP"/>
    <property type="match status" value="1"/>
</dbReference>
<dbReference type="PROSITE" id="PS51419">
    <property type="entry name" value="RAB"/>
    <property type="match status" value="1"/>
</dbReference>
<dbReference type="STRING" id="400682.A0A1X7TTJ1"/>
<dbReference type="OMA" id="ACRMWIQ"/>
<dbReference type="EnsemblMetazoa" id="Aqu2.1.18352_001">
    <property type="protein sequence ID" value="Aqu2.1.18352_001"/>
    <property type="gene ID" value="Aqu2.1.18352"/>
</dbReference>
<feature type="signal peptide" evidence="6">
    <location>
        <begin position="1"/>
        <end position="21"/>
    </location>
</feature>
<keyword evidence="6" id="KW-0732">Signal</keyword>
<keyword evidence="2" id="KW-0547">Nucleotide-binding</keyword>
<dbReference type="SMART" id="SM00175">
    <property type="entry name" value="RAB"/>
    <property type="match status" value="1"/>
</dbReference>
<accession>A0A1X7TTJ1</accession>
<dbReference type="Pfam" id="PF00071">
    <property type="entry name" value="Ras"/>
    <property type="match status" value="1"/>
</dbReference>
<reference evidence="7" key="1">
    <citation type="submission" date="2017-05" db="UniProtKB">
        <authorList>
            <consortium name="EnsemblMetazoa"/>
        </authorList>
    </citation>
    <scope>IDENTIFICATION</scope>
</reference>
<evidence type="ECO:0000256" key="2">
    <source>
        <dbReference type="ARBA" id="ARBA00022741"/>
    </source>
</evidence>
<protein>
    <submittedName>
        <fullName evidence="7">Uncharacterized protein</fullName>
    </submittedName>
</protein>
<organism evidence="7">
    <name type="scientific">Amphimedon queenslandica</name>
    <name type="common">Sponge</name>
    <dbReference type="NCBI Taxonomy" id="400682"/>
    <lineage>
        <taxon>Eukaryota</taxon>
        <taxon>Metazoa</taxon>
        <taxon>Porifera</taxon>
        <taxon>Demospongiae</taxon>
        <taxon>Heteroscleromorpha</taxon>
        <taxon>Haplosclerida</taxon>
        <taxon>Niphatidae</taxon>
        <taxon>Amphimedon</taxon>
    </lineage>
</organism>
<dbReference type="PRINTS" id="PR00449">
    <property type="entry name" value="RASTRNSFRMNG"/>
</dbReference>
<evidence type="ECO:0000256" key="5">
    <source>
        <dbReference type="ARBA" id="ARBA00023289"/>
    </source>
</evidence>
<dbReference type="SUPFAM" id="SSF52540">
    <property type="entry name" value="P-loop containing nucleoside triphosphate hydrolases"/>
    <property type="match status" value="1"/>
</dbReference>
<dbReference type="GO" id="GO:0003924">
    <property type="term" value="F:GTPase activity"/>
    <property type="evidence" value="ECO:0007669"/>
    <property type="project" value="InterPro"/>
</dbReference>
<evidence type="ECO:0000256" key="3">
    <source>
        <dbReference type="ARBA" id="ARBA00023134"/>
    </source>
</evidence>
<dbReference type="InterPro" id="IPR027417">
    <property type="entry name" value="P-loop_NTPase"/>
</dbReference>
<dbReference type="OrthoDB" id="9989112at2759"/>
<comment type="similarity">
    <text evidence="1">Belongs to the small GTPase superfamily. Rab family.</text>
</comment>
<dbReference type="PROSITE" id="PS51421">
    <property type="entry name" value="RAS"/>
    <property type="match status" value="1"/>
</dbReference>
<evidence type="ECO:0000256" key="4">
    <source>
        <dbReference type="ARBA" id="ARBA00023288"/>
    </source>
</evidence>
<keyword evidence="5" id="KW-0636">Prenylation</keyword>
<feature type="chain" id="PRO_5010884414" evidence="6">
    <location>
        <begin position="22"/>
        <end position="243"/>
    </location>
</feature>
<dbReference type="CDD" id="cd00154">
    <property type="entry name" value="Rab"/>
    <property type="match status" value="1"/>
</dbReference>
<dbReference type="SMART" id="SM00176">
    <property type="entry name" value="RAN"/>
    <property type="match status" value="1"/>
</dbReference>
<keyword evidence="4" id="KW-0449">Lipoprotein</keyword>
<dbReference type="GO" id="GO:0005525">
    <property type="term" value="F:GTP binding"/>
    <property type="evidence" value="ECO:0007669"/>
    <property type="project" value="UniProtKB-KW"/>
</dbReference>
<dbReference type="SMART" id="SM00173">
    <property type="entry name" value="RAS"/>
    <property type="match status" value="1"/>
</dbReference>
<dbReference type="SMART" id="SM00177">
    <property type="entry name" value="ARF"/>
    <property type="match status" value="1"/>
</dbReference>
<proteinExistence type="inferred from homology"/>
<evidence type="ECO:0000313" key="7">
    <source>
        <dbReference type="EnsemblMetazoa" id="Aqu2.1.18352_001"/>
    </source>
</evidence>
<dbReference type="PANTHER" id="PTHR47980">
    <property type="entry name" value="LD44762P"/>
    <property type="match status" value="1"/>
</dbReference>
<name>A0A1X7TTJ1_AMPQE</name>
<dbReference type="eggNOG" id="KOG0093">
    <property type="taxonomic scope" value="Eukaryota"/>
</dbReference>
<evidence type="ECO:0000256" key="1">
    <source>
        <dbReference type="ARBA" id="ARBA00006270"/>
    </source>
</evidence>
<dbReference type="SMART" id="SM00174">
    <property type="entry name" value="RHO"/>
    <property type="match status" value="1"/>
</dbReference>